<proteinExistence type="predicted"/>
<protein>
    <recommendedName>
        <fullName evidence="3">Bacteriocin biosynthesis cyclodehydratase domain-containing protein</fullName>
    </recommendedName>
</protein>
<gene>
    <name evidence="1" type="ORF">Pta02_51930</name>
</gene>
<dbReference type="Gene3D" id="3.40.50.720">
    <property type="entry name" value="NAD(P)-binding Rossmann-like Domain"/>
    <property type="match status" value="1"/>
</dbReference>
<keyword evidence="2" id="KW-1185">Reference proteome</keyword>
<dbReference type="AlphaFoldDB" id="A0A8J3T1H0"/>
<dbReference type="Proteomes" id="UP000634476">
    <property type="component" value="Unassembled WGS sequence"/>
</dbReference>
<evidence type="ECO:0008006" key="3">
    <source>
        <dbReference type="Google" id="ProtNLM"/>
    </source>
</evidence>
<accession>A0A8J3T1H0</accession>
<evidence type="ECO:0000313" key="1">
    <source>
        <dbReference type="EMBL" id="GII03185.1"/>
    </source>
</evidence>
<dbReference type="InterPro" id="IPR022291">
    <property type="entry name" value="Bacteriocin_synth_cyclodeHase"/>
</dbReference>
<comment type="caution">
    <text evidence="1">The sequence shown here is derived from an EMBL/GenBank/DDBJ whole genome shotgun (WGS) entry which is preliminary data.</text>
</comment>
<organism evidence="1 2">
    <name type="scientific">Planobispora takensis</name>
    <dbReference type="NCBI Taxonomy" id="1367882"/>
    <lineage>
        <taxon>Bacteria</taxon>
        <taxon>Bacillati</taxon>
        <taxon>Actinomycetota</taxon>
        <taxon>Actinomycetes</taxon>
        <taxon>Streptosporangiales</taxon>
        <taxon>Streptosporangiaceae</taxon>
        <taxon>Planobispora</taxon>
    </lineage>
</organism>
<name>A0A8J3T1H0_9ACTN</name>
<reference evidence="1" key="1">
    <citation type="submission" date="2021-01" db="EMBL/GenBank/DDBJ databases">
        <title>Whole genome shotgun sequence of Planobispora takensis NBRC 109077.</title>
        <authorList>
            <person name="Komaki H."/>
            <person name="Tamura T."/>
        </authorList>
    </citation>
    <scope>NUCLEOTIDE SEQUENCE</scope>
    <source>
        <strain evidence="1">NBRC 109077</strain>
    </source>
</reference>
<dbReference type="NCBIfam" id="TIGR03882">
    <property type="entry name" value="cyclo_dehyd_2"/>
    <property type="match status" value="1"/>
</dbReference>
<evidence type="ECO:0000313" key="2">
    <source>
        <dbReference type="Proteomes" id="UP000634476"/>
    </source>
</evidence>
<sequence>MRELHIITLGDFGADVAERVRERSGDVAVTPADEHGYLDPSLWPNARVRVLASFRPAPRLEETLDGASFAYRTPWFPVVLEHPRLRVGPVAAPGHGACAGCFQTRRRQHDPTHRLGAVLAEAYDPDPALGPRGYLPHHAELAALLTVQLAGSLRADGGAAEAGHVRHVHLLDGTLGRSTVIGVHGCRRCRTTPDQRESTWRDLADELPGILAPAGH</sequence>
<dbReference type="RefSeq" id="WP_203877471.1">
    <property type="nucleotide sequence ID" value="NZ_BOOK01000037.1"/>
</dbReference>
<dbReference type="EMBL" id="BOOK01000037">
    <property type="protein sequence ID" value="GII03185.1"/>
    <property type="molecule type" value="Genomic_DNA"/>
</dbReference>